<evidence type="ECO:0000313" key="12">
    <source>
        <dbReference type="EMBL" id="EAX47075.1"/>
    </source>
</evidence>
<feature type="compositionally biased region" description="Polar residues" evidence="10">
    <location>
        <begin position="113"/>
        <end position="122"/>
    </location>
</feature>
<feature type="domain" description="Tr-type G" evidence="11">
    <location>
        <begin position="340"/>
        <end position="509"/>
    </location>
</feature>
<evidence type="ECO:0000256" key="6">
    <source>
        <dbReference type="ARBA" id="ARBA00023134"/>
    </source>
</evidence>
<dbReference type="EMBL" id="AAWL01000015">
    <property type="protein sequence ID" value="EAX47075.1"/>
    <property type="molecule type" value="Genomic_DNA"/>
</dbReference>
<reference evidence="12 13" key="1">
    <citation type="submission" date="2007-01" db="EMBL/GenBank/DDBJ databases">
        <title>Annotation of the draft genome assembly of Thermosinus carboxydivorans Nor1.</title>
        <authorList>
            <consortium name="US DOE Joint Genome Institute (JGI-ORNL)"/>
            <person name="Larimer F."/>
            <person name="Land M."/>
            <person name="Hauser L."/>
        </authorList>
    </citation>
    <scope>NUCLEOTIDE SEQUENCE [LARGE SCALE GENOMIC DNA]</scope>
    <source>
        <strain evidence="12 13">Nor1</strain>
    </source>
</reference>
<dbReference type="PROSITE" id="PS51722">
    <property type="entry name" value="G_TR_2"/>
    <property type="match status" value="1"/>
</dbReference>
<dbReference type="NCBIfam" id="TIGR00231">
    <property type="entry name" value="small_GTP"/>
    <property type="match status" value="1"/>
</dbReference>
<proteinExistence type="inferred from homology"/>
<dbReference type="GO" id="GO:0005525">
    <property type="term" value="F:GTP binding"/>
    <property type="evidence" value="ECO:0007669"/>
    <property type="project" value="UniProtKB-KW"/>
</dbReference>
<feature type="compositionally biased region" description="Low complexity" evidence="10">
    <location>
        <begin position="162"/>
        <end position="195"/>
    </location>
</feature>
<dbReference type="eggNOG" id="COG0532">
    <property type="taxonomic scope" value="Bacteria"/>
</dbReference>
<dbReference type="AlphaFoldDB" id="A1HSB4"/>
<dbReference type="CDD" id="cd03692">
    <property type="entry name" value="mtIF2_IVc"/>
    <property type="match status" value="1"/>
</dbReference>
<evidence type="ECO:0000256" key="1">
    <source>
        <dbReference type="ARBA" id="ARBA00007733"/>
    </source>
</evidence>
<dbReference type="InterPro" id="IPR027417">
    <property type="entry name" value="P-loop_NTPase"/>
</dbReference>
<dbReference type="OrthoDB" id="9811804at2"/>
<keyword evidence="4 8" id="KW-0547">Nucleotide-binding</keyword>
<evidence type="ECO:0000259" key="11">
    <source>
        <dbReference type="PROSITE" id="PS51722"/>
    </source>
</evidence>
<dbReference type="Gene3D" id="2.40.30.10">
    <property type="entry name" value="Translation factors"/>
    <property type="match status" value="2"/>
</dbReference>
<comment type="subcellular location">
    <subcellularLocation>
        <location evidence="8">Cytoplasm</location>
    </subcellularLocation>
</comment>
<comment type="function">
    <text evidence="7 8 9">One of the essential components for the initiation of protein synthesis. Protects formylmethionyl-tRNA from spontaneous hydrolysis and promotes its binding to the 30S ribosomal subunits. Also involved in the hydrolysis of GTP during the formation of the 70S ribosomal complex.</text>
</comment>
<dbReference type="Gene3D" id="3.40.50.10050">
    <property type="entry name" value="Translation initiation factor IF- 2, domain 3"/>
    <property type="match status" value="1"/>
</dbReference>
<sequence>MSKYRIYELAKEYNTTSKVIIDILARNNITAKNHMSSVDDAAKAVIDRTFARKAGVAPTAEKNNGSKPADAEKVSHSDVGEAPGRSGLTKQSRSGIETRHSGEPQRSQEARSEQSNPKQQTKPVGHTGQQSRPKQQNQQNQPNQQNRQAQYNQHNQQRKQQHSPQRSKQTPQQNQRGQQSSQPQRSQQTPGQRPTGSQHDSGTWHNEGARRPVQANNNKKRGANGPKQQQGKDQHATGNPNTRPSASVSTAKTEPPKPKTIKLGEPLTVKELAGKLGREVSEVIKKLMMLGVMASINQEVDLDTATILAEEFGVKVEVLPPEEDPTEIPEIEDDPGSLLPRPPVVTIMGHVDHGKTSLLDAIRQTHVTATEAGGITQHIGAYQVNYQGKKIVFLDTPGHEAFTAMRARGAQVTDIAILVVAADDGVMPQTIEAINHAKAAKVPIIVAINKIDRPGANPDRVKQQLAEHGLIAEDWGGDTIMVPVSALKKTGLADLLEMILLVAEMQELKANPNRPAYGTIIEAQLDKGRGPVATVLVQKGTLRVGDIIIAGTAYGKVRAMVNDRGDKVKKAEPATPVEVLGLSDVPQAGDILVAVDDEKKARSIAEKRLAKKRSEELQQAQKVSLDDLFKQIQEGNIKDLNIVIKADVQGSVEALRQALVNLKNKEVRVNIVHGGVGAINESDVMLASASNALIIGFNVRPDANARKAAEAEKVDIRTYRVIYDAINDVEAAMTGMLAPEYKEVLQGRVEVRQVISIPKGLVAGSYVLEGKITNSSQVRVIRNGVVVHEGKVESLRRFKDDVKEVTAGFECGITIERYRDIKVGDIIEAFAMEVVK</sequence>
<evidence type="ECO:0000256" key="10">
    <source>
        <dbReference type="SAM" id="MobiDB-lite"/>
    </source>
</evidence>
<dbReference type="CDD" id="cd03702">
    <property type="entry name" value="IF2_mtIF2_II"/>
    <property type="match status" value="1"/>
</dbReference>
<dbReference type="SUPFAM" id="SSF52540">
    <property type="entry name" value="P-loop containing nucleoside triphosphate hydrolases"/>
    <property type="match status" value="1"/>
</dbReference>
<evidence type="ECO:0000313" key="13">
    <source>
        <dbReference type="Proteomes" id="UP000005139"/>
    </source>
</evidence>
<feature type="binding site" evidence="8">
    <location>
        <begin position="449"/>
        <end position="452"/>
    </location>
    <ligand>
        <name>GTP</name>
        <dbReference type="ChEBI" id="CHEBI:37565"/>
    </ligand>
</feature>
<dbReference type="FunFam" id="3.40.50.10050:FF:000001">
    <property type="entry name" value="Translation initiation factor IF-2"/>
    <property type="match status" value="1"/>
</dbReference>
<dbReference type="InterPro" id="IPR015760">
    <property type="entry name" value="TIF_IF2"/>
</dbReference>
<evidence type="ECO:0000256" key="7">
    <source>
        <dbReference type="ARBA" id="ARBA00025162"/>
    </source>
</evidence>
<dbReference type="PANTHER" id="PTHR43381">
    <property type="entry name" value="TRANSLATION INITIATION FACTOR IF-2-RELATED"/>
    <property type="match status" value="1"/>
</dbReference>
<feature type="compositionally biased region" description="Low complexity" evidence="10">
    <location>
        <begin position="129"/>
        <end position="155"/>
    </location>
</feature>
<dbReference type="HAMAP" id="MF_00100_B">
    <property type="entry name" value="IF_2_B"/>
    <property type="match status" value="1"/>
</dbReference>
<keyword evidence="6 8" id="KW-0342">GTP-binding</keyword>
<gene>
    <name evidence="8" type="primary">infB</name>
    <name evidence="12" type="ORF">TcarDRAFT_0583</name>
</gene>
<dbReference type="InterPro" id="IPR036925">
    <property type="entry name" value="TIF_IF2_dom3_sf"/>
</dbReference>
<reference evidence="12 13" key="2">
    <citation type="submission" date="2007-01" db="EMBL/GenBank/DDBJ databases">
        <title>Sequencing of the draft genome and assembly of Thermosinus carboxydivorans Nor1.</title>
        <authorList>
            <consortium name="US DOE Joint Genome Institute (JGI-PGF)"/>
            <person name="Copeland A."/>
            <person name="Lucas S."/>
            <person name="Lapidus A."/>
            <person name="Barry K."/>
            <person name="Glavina del Rio T."/>
            <person name="Dalin E."/>
            <person name="Tice H."/>
            <person name="Bruce D."/>
            <person name="Pitluck S."/>
            <person name="Richardson P."/>
        </authorList>
    </citation>
    <scope>NUCLEOTIDE SEQUENCE [LARGE SCALE GENOMIC DNA]</scope>
    <source>
        <strain evidence="12 13">Nor1</strain>
    </source>
</reference>
<dbReference type="GO" id="GO:0005829">
    <property type="term" value="C:cytosol"/>
    <property type="evidence" value="ECO:0007669"/>
    <property type="project" value="TreeGrafter"/>
</dbReference>
<dbReference type="InterPro" id="IPR000795">
    <property type="entry name" value="T_Tr_GTP-bd_dom"/>
</dbReference>
<dbReference type="InterPro" id="IPR044145">
    <property type="entry name" value="IF2_II"/>
</dbReference>
<dbReference type="InterPro" id="IPR023115">
    <property type="entry name" value="TIF_IF2_dom3"/>
</dbReference>
<evidence type="ECO:0000256" key="5">
    <source>
        <dbReference type="ARBA" id="ARBA00022917"/>
    </source>
</evidence>
<name>A1HSB4_9FIRM</name>
<feature type="region of interest" description="G-domain" evidence="8">
    <location>
        <begin position="343"/>
        <end position="491"/>
    </location>
</feature>
<dbReference type="Pfam" id="PF11987">
    <property type="entry name" value="IF-2"/>
    <property type="match status" value="1"/>
</dbReference>
<dbReference type="FunFam" id="3.40.50.300:FF:000019">
    <property type="entry name" value="Translation initiation factor IF-2"/>
    <property type="match status" value="1"/>
</dbReference>
<keyword evidence="5 8" id="KW-0648">Protein biosynthesis</keyword>
<dbReference type="Pfam" id="PF22042">
    <property type="entry name" value="EF-G_D2"/>
    <property type="match status" value="1"/>
</dbReference>
<feature type="binding site" evidence="8">
    <location>
        <begin position="395"/>
        <end position="399"/>
    </location>
    <ligand>
        <name>GTP</name>
        <dbReference type="ChEBI" id="CHEBI:37565"/>
    </ligand>
</feature>
<feature type="compositionally biased region" description="Polar residues" evidence="10">
    <location>
        <begin position="236"/>
        <end position="252"/>
    </location>
</feature>
<keyword evidence="13" id="KW-1185">Reference proteome</keyword>
<dbReference type="InterPro" id="IPR053905">
    <property type="entry name" value="EF-G-like_DII"/>
</dbReference>
<evidence type="ECO:0000256" key="2">
    <source>
        <dbReference type="ARBA" id="ARBA00020675"/>
    </source>
</evidence>
<dbReference type="PROSITE" id="PS01176">
    <property type="entry name" value="IF2"/>
    <property type="match status" value="1"/>
</dbReference>
<keyword evidence="8" id="KW-0963">Cytoplasm</keyword>
<dbReference type="PANTHER" id="PTHR43381:SF5">
    <property type="entry name" value="TR-TYPE G DOMAIN-CONTAINING PROTEIN"/>
    <property type="match status" value="1"/>
</dbReference>
<evidence type="ECO:0000256" key="3">
    <source>
        <dbReference type="ARBA" id="ARBA00022540"/>
    </source>
</evidence>
<feature type="region of interest" description="Disordered" evidence="10">
    <location>
        <begin position="56"/>
        <end position="262"/>
    </location>
</feature>
<dbReference type="GO" id="GO:0003743">
    <property type="term" value="F:translation initiation factor activity"/>
    <property type="evidence" value="ECO:0007669"/>
    <property type="project" value="UniProtKB-UniRule"/>
</dbReference>
<dbReference type="InterPro" id="IPR005225">
    <property type="entry name" value="Small_GTP-bd"/>
</dbReference>
<protein>
    <recommendedName>
        <fullName evidence="2 8">Translation initiation factor IF-2</fullName>
    </recommendedName>
</protein>
<dbReference type="GO" id="GO:0003924">
    <property type="term" value="F:GTPase activity"/>
    <property type="evidence" value="ECO:0007669"/>
    <property type="project" value="UniProtKB-UniRule"/>
</dbReference>
<dbReference type="Proteomes" id="UP000005139">
    <property type="component" value="Unassembled WGS sequence"/>
</dbReference>
<dbReference type="Gene3D" id="1.10.10.2480">
    <property type="match status" value="1"/>
</dbReference>
<dbReference type="SUPFAM" id="SSF50447">
    <property type="entry name" value="Translation proteins"/>
    <property type="match status" value="2"/>
</dbReference>
<feature type="compositionally biased region" description="Basic and acidic residues" evidence="10">
    <location>
        <begin position="96"/>
        <end position="112"/>
    </location>
</feature>
<feature type="compositionally biased region" description="Basic and acidic residues" evidence="10">
    <location>
        <begin position="69"/>
        <end position="79"/>
    </location>
</feature>
<dbReference type="SUPFAM" id="SSF52156">
    <property type="entry name" value="Initiation factor IF2/eIF5b, domain 3"/>
    <property type="match status" value="1"/>
</dbReference>
<dbReference type="FunFam" id="2.40.30.10:FF:000007">
    <property type="entry name" value="Translation initiation factor IF-2"/>
    <property type="match status" value="1"/>
</dbReference>
<evidence type="ECO:0000256" key="8">
    <source>
        <dbReference type="HAMAP-Rule" id="MF_00100"/>
    </source>
</evidence>
<comment type="similarity">
    <text evidence="1 8 9">Belongs to the TRAFAC class translation factor GTPase superfamily. Classic translation factor GTPase family. IF-2 subfamily.</text>
</comment>
<keyword evidence="3 8" id="KW-0396">Initiation factor</keyword>
<dbReference type="InterPro" id="IPR006847">
    <property type="entry name" value="IF2_N"/>
</dbReference>
<dbReference type="CDD" id="cd01887">
    <property type="entry name" value="IF2_eIF5B"/>
    <property type="match status" value="1"/>
</dbReference>
<dbReference type="InterPro" id="IPR000178">
    <property type="entry name" value="TF_IF2_bacterial-like"/>
</dbReference>
<dbReference type="Pfam" id="PF04760">
    <property type="entry name" value="IF2_N"/>
    <property type="match status" value="2"/>
</dbReference>
<dbReference type="Gene3D" id="3.40.50.300">
    <property type="entry name" value="P-loop containing nucleotide triphosphate hydrolases"/>
    <property type="match status" value="1"/>
</dbReference>
<organism evidence="12 13">
    <name type="scientific">Thermosinus carboxydivorans Nor1</name>
    <dbReference type="NCBI Taxonomy" id="401526"/>
    <lineage>
        <taxon>Bacteria</taxon>
        <taxon>Bacillati</taxon>
        <taxon>Bacillota</taxon>
        <taxon>Negativicutes</taxon>
        <taxon>Selenomonadales</taxon>
        <taxon>Sporomusaceae</taxon>
        <taxon>Thermosinus</taxon>
    </lineage>
</organism>
<comment type="caution">
    <text evidence="12">The sequence shown here is derived from an EMBL/GenBank/DDBJ whole genome shotgun (WGS) entry which is preliminary data.</text>
</comment>
<accession>A1HSB4</accession>
<evidence type="ECO:0000256" key="4">
    <source>
        <dbReference type="ARBA" id="ARBA00022741"/>
    </source>
</evidence>
<feature type="binding site" evidence="8">
    <location>
        <begin position="349"/>
        <end position="356"/>
    </location>
    <ligand>
        <name>GTP</name>
        <dbReference type="ChEBI" id="CHEBI:37565"/>
    </ligand>
</feature>
<evidence type="ECO:0000256" key="9">
    <source>
        <dbReference type="RuleBase" id="RU000644"/>
    </source>
</evidence>
<dbReference type="NCBIfam" id="TIGR00487">
    <property type="entry name" value="IF-2"/>
    <property type="match status" value="1"/>
</dbReference>
<dbReference type="RefSeq" id="WP_007289919.1">
    <property type="nucleotide sequence ID" value="NZ_AAWL01000015.1"/>
</dbReference>
<dbReference type="InterPro" id="IPR009000">
    <property type="entry name" value="Transl_B-barrel_sf"/>
</dbReference>
<dbReference type="FunFam" id="2.40.30.10:FF:000008">
    <property type="entry name" value="Translation initiation factor IF-2"/>
    <property type="match status" value="1"/>
</dbReference>
<dbReference type="Pfam" id="PF00009">
    <property type="entry name" value="GTP_EFTU"/>
    <property type="match status" value="1"/>
</dbReference>